<proteinExistence type="predicted"/>
<organism evidence="2 3">
    <name type="scientific">Halocaridina rubra</name>
    <name type="common">Hawaiian red shrimp</name>
    <dbReference type="NCBI Taxonomy" id="373956"/>
    <lineage>
        <taxon>Eukaryota</taxon>
        <taxon>Metazoa</taxon>
        <taxon>Ecdysozoa</taxon>
        <taxon>Arthropoda</taxon>
        <taxon>Crustacea</taxon>
        <taxon>Multicrustacea</taxon>
        <taxon>Malacostraca</taxon>
        <taxon>Eumalacostraca</taxon>
        <taxon>Eucarida</taxon>
        <taxon>Decapoda</taxon>
        <taxon>Pleocyemata</taxon>
        <taxon>Caridea</taxon>
        <taxon>Atyoidea</taxon>
        <taxon>Atyidae</taxon>
        <taxon>Halocaridina</taxon>
    </lineage>
</organism>
<feature type="region of interest" description="Disordered" evidence="1">
    <location>
        <begin position="461"/>
        <end position="610"/>
    </location>
</feature>
<feature type="compositionally biased region" description="Low complexity" evidence="1">
    <location>
        <begin position="537"/>
        <end position="549"/>
    </location>
</feature>
<feature type="region of interest" description="Disordered" evidence="1">
    <location>
        <begin position="380"/>
        <end position="403"/>
    </location>
</feature>
<dbReference type="Proteomes" id="UP001381693">
    <property type="component" value="Unassembled WGS sequence"/>
</dbReference>
<protein>
    <submittedName>
        <fullName evidence="2">Uncharacterized protein</fullName>
    </submittedName>
</protein>
<feature type="region of interest" description="Disordered" evidence="1">
    <location>
        <begin position="311"/>
        <end position="365"/>
    </location>
</feature>
<feature type="region of interest" description="Disordered" evidence="1">
    <location>
        <begin position="110"/>
        <end position="145"/>
    </location>
</feature>
<feature type="compositionally biased region" description="Polar residues" evidence="1">
    <location>
        <begin position="337"/>
        <end position="349"/>
    </location>
</feature>
<reference evidence="2 3" key="1">
    <citation type="submission" date="2023-11" db="EMBL/GenBank/DDBJ databases">
        <title>Halocaridina rubra genome assembly.</title>
        <authorList>
            <person name="Smith C."/>
        </authorList>
    </citation>
    <scope>NUCLEOTIDE SEQUENCE [LARGE SCALE GENOMIC DNA]</scope>
    <source>
        <strain evidence="2">EP-1</strain>
        <tissue evidence="2">Whole</tissue>
    </source>
</reference>
<evidence type="ECO:0000256" key="1">
    <source>
        <dbReference type="SAM" id="MobiDB-lite"/>
    </source>
</evidence>
<feature type="compositionally biased region" description="Low complexity" evidence="1">
    <location>
        <begin position="134"/>
        <end position="145"/>
    </location>
</feature>
<gene>
    <name evidence="2" type="ORF">SK128_019256</name>
</gene>
<accession>A0AAN9ACJ2</accession>
<keyword evidence="3" id="KW-1185">Reference proteome</keyword>
<comment type="caution">
    <text evidence="2">The sequence shown here is derived from an EMBL/GenBank/DDBJ whole genome shotgun (WGS) entry which is preliminary data.</text>
</comment>
<dbReference type="EMBL" id="JAXCGZ010003882">
    <property type="protein sequence ID" value="KAK7082824.1"/>
    <property type="molecule type" value="Genomic_DNA"/>
</dbReference>
<feature type="compositionally biased region" description="Polar residues" evidence="1">
    <location>
        <begin position="569"/>
        <end position="586"/>
    </location>
</feature>
<feature type="compositionally biased region" description="Polar residues" evidence="1">
    <location>
        <begin position="550"/>
        <end position="560"/>
    </location>
</feature>
<evidence type="ECO:0000313" key="2">
    <source>
        <dbReference type="EMBL" id="KAK7082824.1"/>
    </source>
</evidence>
<evidence type="ECO:0000313" key="3">
    <source>
        <dbReference type="Proteomes" id="UP001381693"/>
    </source>
</evidence>
<feature type="compositionally biased region" description="Basic residues" evidence="1">
    <location>
        <begin position="53"/>
        <end position="65"/>
    </location>
</feature>
<feature type="region of interest" description="Disordered" evidence="1">
    <location>
        <begin position="43"/>
        <end position="65"/>
    </location>
</feature>
<sequence length="2025" mass="223037">MDERRFPQVVKSNRIRDICMDNNRESPCTQSRILKKNKSNKLQLNVGSTSHPAKGRKKKKQANKQKHLDVIDISSDYVNEQNYAVCDSNESICASELPLKSANGFCLDPTSMNNSQEKPSMMMMPSSKLRTTRSSGGDSLMDGLGSSLLTRKQSKRLKRRASFRAAKAKIKSSGRGRRSCLSQKLVRYDFATDSTKMTDFQSKSPNSIYSVSSYELHKTPDADSINAYKSSAEACGDTIKSDCDVIKNSDDNVSGCTQRGTPSKLLCNIKKTSTIWSTPIGICINDCSRSSVTAESNLGSCFEKNDKKNLKSKPSAISMNDKSCSDQSKKMNLRSLKPSTISKNNQSRSDPLERKMKEVGAAADDSSSIEILPSVLKLAKESSHCKSPSKKTRSGPDQNSSVTPKMANLAKATHSTLSTSKKFELKTLDSTLNSSTSETLTAKSASPNQKYEVNILESVSTVPNSGTMTPKSVNSGKKSGSKTLDSDSNLPKSGALNFKYGSPSKNSKVKAQESVSISLKSGALNPKSRSPSKKSRVTTSDSVSNSSTSGALNNKSGSPSKKSEVKTPDSVSNLSQSGALITNSDSPSRKSIVKAPDSVSNSPKSGALNPKILEVKTTDLVLDTPKYRTLTPKTELSSNKAEVQSPDLALNIVLKTASSSTNSQVKNPDSDPDLIQSGPYLPKIGSLTMKPEVKTSDLVSALPKSGTSRQKPGISCVVSDSAKYSTKSEVKTSDLVSVSPKSITLLPKAVTSNSISDSRKSGILNRQSNFPKDSTVIDAIDLTSSAVMENNNHSWKISEVKVPFAESASPAASELTLVAANATIPVVTIATASACTQVVRTAAANAMTPVVTTVTANAKSPVVTTAAANTRKPVVTTAIANTTIPVVMTATANANTPVVTTAAANDNTPVVLTSATNVNTPVVTTAAANANTPVALTSAADAKKVKDSSSRSLEASSSVELLLANSNSLITPSDGKEKNSSFSSDFDCVAEEEMQPFMTESVRKLIKKKRAAYCMYKQSQSAQLWKFYARLKKQVAEEVKRVSAEAGTQENMSKVKGRLAATQRVKLNHIVLLTDMMDMFLQDRLKKFVKVSFIHRQNLGYHNALHLITDHEWYGKGTLFVMMCGVTTAVRFVKQENCGDFCWMSLLERYSLVSSKTTDISNHLKESALLLRKDVEENKTDKIIFLGLLPIQLAAFDTYLLGRHFEITGHSVPHLHHRLYSEHQGVLCRSLGIFNKWVEADRNGIGYECWNLVDEPFMYYSARYQKMIFTVGTEPDGRVLSYQDFKKRLSSVKNAIDSSFNLWKERLVEDGQSNEKIFVNMDLKSHFKEKIEGGTAVCDGGISLVKSSDFSDTEPSKNNGEFDTDSAQLVKDGKESQVVKVIPDTIKIKPCTSKVNEAQINNKEKACNIIESPQNPVIHPLTTESSSPKAKSQKIDELHIVLICDKQDSYLQAMNLPNLSCIYSPNMTFTSALHLIEKTELPSSNVLYIVLCGIDNILLTIEEPECKQKKCLHILERPALMSNEVEGNLRALISEALYLRQKVSELRPLSHVVFSGILPANLFQMDNYAVIRHSNVCKHKAPLHTKDFFHPMSDVMNRVLTLYNSWAKEDAAMSGFPVWHVEQVFVSFHAVSKSEMACTFNHTTERDGRSLTLVAEKARKEALLRVVKYTQGEAIPQRPSCKEKYKERKFHPNSIVVAYGNSRGSLLSLNIDKLRDLVTCIQKEAVHARLQNGDIPERTLIVLLSDLDSVLKYQQDDDCKRLGCSSSLQRIELISENVDRLFSVLVSKAQTLRKNVLEMNRNCNIIFTGLLPVDLRVINELVLKDHLRQCHHQGTYRPKKALLGENRVLGSAVTYFNQWALRDAERLGFPDFRMESILTSIKSSKDQFVFLNKFEHDGWTPTNFWQKRHLEVLTNSLRMTLASLFYEDSVDEYPSLSSFHVSGSKLSPSKSTSQDEVRYGSIRPLDHKDTWFTSEAARYSPPASPIVLMSNTLYSHILQRFSSPSVSSFPLREWKTTTTVVSSVL</sequence>
<feature type="compositionally biased region" description="Polar residues" evidence="1">
    <location>
        <begin position="461"/>
        <end position="470"/>
    </location>
</feature>
<feature type="compositionally biased region" description="Low complexity" evidence="1">
    <location>
        <begin position="471"/>
        <end position="482"/>
    </location>
</feature>
<name>A0AAN9ACJ2_HALRR</name>